<reference evidence="2 3" key="1">
    <citation type="submission" date="2020-04" db="EMBL/GenBank/DDBJ databases">
        <title>Genome sequencing of novel species.</title>
        <authorList>
            <person name="Heo J."/>
            <person name="Kim S.-J."/>
            <person name="Kim J.-S."/>
            <person name="Hong S.-B."/>
            <person name="Kwon S.-W."/>
        </authorList>
    </citation>
    <scope>NUCLEOTIDE SEQUENCE [LARGE SCALE GENOMIC DNA]</scope>
    <source>
        <strain evidence="2 3">GN2-R2</strain>
    </source>
</reference>
<dbReference type="Proteomes" id="UP000502415">
    <property type="component" value="Chromosome"/>
</dbReference>
<keyword evidence="1" id="KW-0472">Membrane</keyword>
<feature type="transmembrane region" description="Helical" evidence="1">
    <location>
        <begin position="20"/>
        <end position="50"/>
    </location>
</feature>
<organism evidence="2 3">
    <name type="scientific">Massilia forsythiae</name>
    <dbReference type="NCBI Taxonomy" id="2728020"/>
    <lineage>
        <taxon>Bacteria</taxon>
        <taxon>Pseudomonadati</taxon>
        <taxon>Pseudomonadota</taxon>
        <taxon>Betaproteobacteria</taxon>
        <taxon>Burkholderiales</taxon>
        <taxon>Oxalobacteraceae</taxon>
        <taxon>Telluria group</taxon>
        <taxon>Massilia</taxon>
    </lineage>
</organism>
<protein>
    <submittedName>
        <fullName evidence="2">Uncharacterized protein</fullName>
    </submittedName>
</protein>
<name>A0A7Z2ZUI0_9BURK</name>
<dbReference type="AlphaFoldDB" id="A0A7Z2ZUI0"/>
<evidence type="ECO:0000256" key="1">
    <source>
        <dbReference type="SAM" id="Phobius"/>
    </source>
</evidence>
<keyword evidence="1" id="KW-0812">Transmembrane</keyword>
<accession>A0A7Z2ZUI0</accession>
<gene>
    <name evidence="2" type="ORF">HH212_24085</name>
</gene>
<sequence length="76" mass="8411">MNHRSELKGDTMPHASTFVFILAAVVLYAIGLGTPAQCALFLAAGCELVVWKRAADKLRAARATRRQLPRRPHRRG</sequence>
<dbReference type="KEGG" id="mfy:HH212_24085"/>
<keyword evidence="1" id="KW-1133">Transmembrane helix</keyword>
<keyword evidence="3" id="KW-1185">Reference proteome</keyword>
<evidence type="ECO:0000313" key="2">
    <source>
        <dbReference type="EMBL" id="QJE02711.1"/>
    </source>
</evidence>
<proteinExistence type="predicted"/>
<dbReference type="EMBL" id="CP051685">
    <property type="protein sequence ID" value="QJE02711.1"/>
    <property type="molecule type" value="Genomic_DNA"/>
</dbReference>
<evidence type="ECO:0000313" key="3">
    <source>
        <dbReference type="Proteomes" id="UP000502415"/>
    </source>
</evidence>